<evidence type="ECO:0000256" key="4">
    <source>
        <dbReference type="ARBA" id="ARBA00022679"/>
    </source>
</evidence>
<name>A0A151SE44_CAJCA</name>
<dbReference type="GO" id="GO:0000139">
    <property type="term" value="C:Golgi membrane"/>
    <property type="evidence" value="ECO:0007669"/>
    <property type="project" value="UniProtKB-SubCell"/>
</dbReference>
<accession>A0A151SE44</accession>
<dbReference type="PANTHER" id="PTHR31311:SF17">
    <property type="entry name" value="GALACTOSYL TRANSFERASE GMA12_MNN10 FAMILY PROTEIN"/>
    <property type="match status" value="1"/>
</dbReference>
<evidence type="ECO:0000313" key="7">
    <source>
        <dbReference type="EMBL" id="KYP53105.1"/>
    </source>
</evidence>
<dbReference type="PANTHER" id="PTHR31311">
    <property type="entry name" value="XYLOGLUCAN 6-XYLOSYLTRANSFERASE 5-RELATED-RELATED"/>
    <property type="match status" value="1"/>
</dbReference>
<dbReference type="Pfam" id="PF05637">
    <property type="entry name" value="Glyco_transf_34"/>
    <property type="match status" value="1"/>
</dbReference>
<comment type="subcellular location">
    <subcellularLocation>
        <location evidence="1">Golgi apparatus membrane</location>
        <topology evidence="1">Single-pass type II membrane protein</topology>
    </subcellularLocation>
</comment>
<evidence type="ECO:0000256" key="1">
    <source>
        <dbReference type="ARBA" id="ARBA00004323"/>
    </source>
</evidence>
<evidence type="ECO:0000256" key="5">
    <source>
        <dbReference type="ARBA" id="ARBA00022968"/>
    </source>
</evidence>
<dbReference type="GO" id="GO:0005802">
    <property type="term" value="C:trans-Golgi network"/>
    <property type="evidence" value="ECO:0007669"/>
    <property type="project" value="TreeGrafter"/>
</dbReference>
<dbReference type="EMBL" id="KQ483416">
    <property type="protein sequence ID" value="KYP53105.1"/>
    <property type="molecule type" value="Genomic_DNA"/>
</dbReference>
<reference evidence="7" key="1">
    <citation type="journal article" date="2012" name="Nat. Biotechnol.">
        <title>Draft genome sequence of pigeonpea (Cajanus cajan), an orphan legume crop of resource-poor farmers.</title>
        <authorList>
            <person name="Varshney R.K."/>
            <person name="Chen W."/>
            <person name="Li Y."/>
            <person name="Bharti A.K."/>
            <person name="Saxena R.K."/>
            <person name="Schlueter J.A."/>
            <person name="Donoghue M.T."/>
            <person name="Azam S."/>
            <person name="Fan G."/>
            <person name="Whaley A.M."/>
            <person name="Farmer A.D."/>
            <person name="Sheridan J."/>
            <person name="Iwata A."/>
            <person name="Tuteja R."/>
            <person name="Penmetsa R.V."/>
            <person name="Wu W."/>
            <person name="Upadhyaya H.D."/>
            <person name="Yang S.P."/>
            <person name="Shah T."/>
            <person name="Saxena K.B."/>
            <person name="Michael T."/>
            <person name="McCombie W.R."/>
            <person name="Yang B."/>
            <person name="Zhang G."/>
            <person name="Yang H."/>
            <person name="Wang J."/>
            <person name="Spillane C."/>
            <person name="Cook D.R."/>
            <person name="May G.D."/>
            <person name="Xu X."/>
            <person name="Jackson S.A."/>
        </authorList>
    </citation>
    <scope>NUCLEOTIDE SEQUENCE [LARGE SCALE GENOMIC DNA]</scope>
</reference>
<evidence type="ECO:0000256" key="6">
    <source>
        <dbReference type="ARBA" id="ARBA00023034"/>
    </source>
</evidence>
<dbReference type="Proteomes" id="UP000075243">
    <property type="component" value="Unassembled WGS sequence"/>
</dbReference>
<evidence type="ECO:0000313" key="8">
    <source>
        <dbReference type="Proteomes" id="UP000075243"/>
    </source>
</evidence>
<keyword evidence="4" id="KW-0808">Transferase</keyword>
<dbReference type="Gramene" id="C.cajan_24829.t">
    <property type="protein sequence ID" value="C.cajan_24829.t"/>
    <property type="gene ID" value="C.cajan_24829"/>
</dbReference>
<dbReference type="InterPro" id="IPR029044">
    <property type="entry name" value="Nucleotide-diphossugar_trans"/>
</dbReference>
<keyword evidence="6" id="KW-0333">Golgi apparatus</keyword>
<keyword evidence="3" id="KW-0328">Glycosyltransferase</keyword>
<sequence>MPAATILRREYEVILDPPDRTFYDDPHLSYSIEKPLKNWDEKRSEWLRLHPRLAAARDSVFLVTGSQPTACKNSIGDHLLLRCFKNKVDYCRIHGCEVYYNNLHLNTKMESYWAKVQVVRSSMMAHPEAEWIWWLDADAVITDMEFRIPVERYKEHNLVVHGWPNVVYAERNKSWTGLNAGSLLIRNCQWSMDLMQVWAQMGPISPHYEEWGKVLTSVFKDKPFPLPDDQSSLIYLLWKEREKWGVKTFLEEGYELESYWLSKLGRFEEINEGGWLPLSRGRRPFVTHFTGCQPCTGDHNPHYKGDTCWKEMRRALNFADNQVLRNYGFVRKYLTSTSVHQVPFDFPQRDVLR</sequence>
<gene>
    <name evidence="7" type="ORF">KK1_024926</name>
</gene>
<keyword evidence="5" id="KW-0812">Transmembrane</keyword>
<evidence type="ECO:0000256" key="2">
    <source>
        <dbReference type="ARBA" id="ARBA00005664"/>
    </source>
</evidence>
<dbReference type="AlphaFoldDB" id="A0A151SE44"/>
<comment type="similarity">
    <text evidence="2">Belongs to the glycosyltransferase 34 family.</text>
</comment>
<protein>
    <submittedName>
        <fullName evidence="7">Glycosyltransferase 6</fullName>
    </submittedName>
</protein>
<dbReference type="Gene3D" id="3.90.550.10">
    <property type="entry name" value="Spore Coat Polysaccharide Biosynthesis Protein SpsA, Chain A"/>
    <property type="match status" value="1"/>
</dbReference>
<dbReference type="GO" id="GO:0008378">
    <property type="term" value="F:galactosyltransferase activity"/>
    <property type="evidence" value="ECO:0007669"/>
    <property type="project" value="TreeGrafter"/>
</dbReference>
<organism evidence="7 8">
    <name type="scientific">Cajanus cajan</name>
    <name type="common">Pigeon pea</name>
    <name type="synonym">Cajanus indicus</name>
    <dbReference type="NCBI Taxonomy" id="3821"/>
    <lineage>
        <taxon>Eukaryota</taxon>
        <taxon>Viridiplantae</taxon>
        <taxon>Streptophyta</taxon>
        <taxon>Embryophyta</taxon>
        <taxon>Tracheophyta</taxon>
        <taxon>Spermatophyta</taxon>
        <taxon>Magnoliopsida</taxon>
        <taxon>eudicotyledons</taxon>
        <taxon>Gunneridae</taxon>
        <taxon>Pentapetalae</taxon>
        <taxon>rosids</taxon>
        <taxon>fabids</taxon>
        <taxon>Fabales</taxon>
        <taxon>Fabaceae</taxon>
        <taxon>Papilionoideae</taxon>
        <taxon>50 kb inversion clade</taxon>
        <taxon>NPAAA clade</taxon>
        <taxon>indigoferoid/millettioid clade</taxon>
        <taxon>Phaseoleae</taxon>
        <taxon>Cajanus</taxon>
    </lineage>
</organism>
<keyword evidence="5" id="KW-0735">Signal-anchor</keyword>
<dbReference type="OMA" id="MEFRIPV"/>
<proteinExistence type="inferred from homology"/>
<keyword evidence="8" id="KW-1185">Reference proteome</keyword>
<dbReference type="InterPro" id="IPR008630">
    <property type="entry name" value="Glyco_trans_34"/>
</dbReference>
<dbReference type="GO" id="GO:0005768">
    <property type="term" value="C:endosome"/>
    <property type="evidence" value="ECO:0007669"/>
    <property type="project" value="TreeGrafter"/>
</dbReference>
<evidence type="ECO:0000256" key="3">
    <source>
        <dbReference type="ARBA" id="ARBA00022676"/>
    </source>
</evidence>